<gene>
    <name evidence="2" type="ORF">NY014_03920</name>
</gene>
<dbReference type="EMBL" id="JANWGH010000001">
    <property type="protein sequence ID" value="MCS5489559.1"/>
    <property type="molecule type" value="Genomic_DNA"/>
</dbReference>
<protein>
    <submittedName>
        <fullName evidence="2">Uncharacterized protein</fullName>
    </submittedName>
</protein>
<comment type="caution">
    <text evidence="2">The sequence shown here is derived from an EMBL/GenBank/DDBJ whole genome shotgun (WGS) entry which is preliminary data.</text>
</comment>
<evidence type="ECO:0000313" key="3">
    <source>
        <dbReference type="Proteomes" id="UP001206788"/>
    </source>
</evidence>
<sequence length="168" mass="19191">MDLGNVIYILAIIAYFIYQVTKGKKNVEESGAPSNEGNPTPEKGVTFEDLLREIRDAQRGTSTPKPIEKPKPRPQFEPVRSQKAERTVYKSLEENDDEIQYYKGAFENVDPKKVKTSEGIPDIPKTEVERFDQYSSKSKANPYAQLLKNKSSIKQAIVLKEILDRKHF</sequence>
<accession>A0ABT2G2R6</accession>
<feature type="region of interest" description="Disordered" evidence="1">
    <location>
        <begin position="27"/>
        <end position="85"/>
    </location>
</feature>
<name>A0ABT2G2R6_9BACT</name>
<keyword evidence="3" id="KW-1185">Reference proteome</keyword>
<reference evidence="2 3" key="1">
    <citation type="submission" date="2022-08" db="EMBL/GenBank/DDBJ databases">
        <title>Algoriphagus sp. CAU 1643 isolated from mud.</title>
        <authorList>
            <person name="Kim W."/>
        </authorList>
    </citation>
    <scope>NUCLEOTIDE SEQUENCE [LARGE SCALE GENOMIC DNA]</scope>
    <source>
        <strain evidence="2 3">CAU 1643</strain>
    </source>
</reference>
<proteinExistence type="predicted"/>
<evidence type="ECO:0000256" key="1">
    <source>
        <dbReference type="SAM" id="MobiDB-lite"/>
    </source>
</evidence>
<feature type="compositionally biased region" description="Basic and acidic residues" evidence="1">
    <location>
        <begin position="45"/>
        <end position="58"/>
    </location>
</feature>
<dbReference type="Proteomes" id="UP001206788">
    <property type="component" value="Unassembled WGS sequence"/>
</dbReference>
<organism evidence="2 3">
    <name type="scientific">Algoriphagus limi</name>
    <dbReference type="NCBI Taxonomy" id="2975273"/>
    <lineage>
        <taxon>Bacteria</taxon>
        <taxon>Pseudomonadati</taxon>
        <taxon>Bacteroidota</taxon>
        <taxon>Cytophagia</taxon>
        <taxon>Cytophagales</taxon>
        <taxon>Cyclobacteriaceae</taxon>
        <taxon>Algoriphagus</taxon>
    </lineage>
</organism>
<evidence type="ECO:0000313" key="2">
    <source>
        <dbReference type="EMBL" id="MCS5489559.1"/>
    </source>
</evidence>
<dbReference type="RefSeq" id="WP_259413228.1">
    <property type="nucleotide sequence ID" value="NZ_JANWGH010000001.1"/>
</dbReference>